<name>A0A9Q0KWJ5_9MAGN</name>
<keyword evidence="2" id="KW-1133">Transmembrane helix</keyword>
<accession>A0A9Q0KWJ5</accession>
<feature type="region of interest" description="Disordered" evidence="1">
    <location>
        <begin position="59"/>
        <end position="109"/>
    </location>
</feature>
<keyword evidence="2" id="KW-0472">Membrane</keyword>
<keyword evidence="5" id="KW-1185">Reference proteome</keyword>
<evidence type="ECO:0008006" key="6">
    <source>
        <dbReference type="Google" id="ProtNLM"/>
    </source>
</evidence>
<evidence type="ECO:0000256" key="3">
    <source>
        <dbReference type="SAM" id="SignalP"/>
    </source>
</evidence>
<feature type="compositionally biased region" description="Polar residues" evidence="1">
    <location>
        <begin position="74"/>
        <end position="83"/>
    </location>
</feature>
<feature type="chain" id="PRO_5040381880" description="Transmembrane protein" evidence="3">
    <location>
        <begin position="24"/>
        <end position="150"/>
    </location>
</feature>
<dbReference type="PANTHER" id="PTHR34558:SF9">
    <property type="entry name" value="F3L24.15 PROTEIN"/>
    <property type="match status" value="1"/>
</dbReference>
<evidence type="ECO:0000313" key="4">
    <source>
        <dbReference type="EMBL" id="KAJ4978011.1"/>
    </source>
</evidence>
<dbReference type="EMBL" id="JAMYWD010000002">
    <property type="protein sequence ID" value="KAJ4978011.1"/>
    <property type="molecule type" value="Genomic_DNA"/>
</dbReference>
<feature type="signal peptide" evidence="3">
    <location>
        <begin position="1"/>
        <end position="23"/>
    </location>
</feature>
<evidence type="ECO:0000256" key="2">
    <source>
        <dbReference type="SAM" id="Phobius"/>
    </source>
</evidence>
<protein>
    <recommendedName>
        <fullName evidence="6">Transmembrane protein</fullName>
    </recommendedName>
</protein>
<evidence type="ECO:0000256" key="1">
    <source>
        <dbReference type="SAM" id="MobiDB-lite"/>
    </source>
</evidence>
<organism evidence="4 5">
    <name type="scientific">Protea cynaroides</name>
    <dbReference type="NCBI Taxonomy" id="273540"/>
    <lineage>
        <taxon>Eukaryota</taxon>
        <taxon>Viridiplantae</taxon>
        <taxon>Streptophyta</taxon>
        <taxon>Embryophyta</taxon>
        <taxon>Tracheophyta</taxon>
        <taxon>Spermatophyta</taxon>
        <taxon>Magnoliopsida</taxon>
        <taxon>Proteales</taxon>
        <taxon>Proteaceae</taxon>
        <taxon>Protea</taxon>
    </lineage>
</organism>
<keyword evidence="2" id="KW-0812">Transmembrane</keyword>
<keyword evidence="3" id="KW-0732">Signal</keyword>
<reference evidence="4" key="1">
    <citation type="journal article" date="2023" name="Plant J.">
        <title>The genome of the king protea, Protea cynaroides.</title>
        <authorList>
            <person name="Chang J."/>
            <person name="Duong T.A."/>
            <person name="Schoeman C."/>
            <person name="Ma X."/>
            <person name="Roodt D."/>
            <person name="Barker N."/>
            <person name="Li Z."/>
            <person name="Van de Peer Y."/>
            <person name="Mizrachi E."/>
        </authorList>
    </citation>
    <scope>NUCLEOTIDE SEQUENCE</scope>
    <source>
        <tissue evidence="4">Young leaves</tissue>
    </source>
</reference>
<comment type="caution">
    <text evidence="4">The sequence shown here is derived from an EMBL/GenBank/DDBJ whole genome shotgun (WGS) entry which is preliminary data.</text>
</comment>
<sequence>MASRFLLACFILANSFLVFLTMAANAPAPSPLNSGETTMAGAQAPASYDQELKIDVEEAAGLDSTHQKGGEHVSMNQQGLNETGDQEPKLTEGSASQANRRLGKHHWTDKSKSITGGGVILGGFATTFLVSVFCYIRATKRRYLDKTTPL</sequence>
<dbReference type="AlphaFoldDB" id="A0A9Q0KWJ5"/>
<gene>
    <name evidence="4" type="ORF">NE237_008791</name>
</gene>
<dbReference type="PANTHER" id="PTHR34558">
    <property type="entry name" value="EXPRESSED PROTEIN"/>
    <property type="match status" value="1"/>
</dbReference>
<dbReference type="OrthoDB" id="686454at2759"/>
<proteinExistence type="predicted"/>
<dbReference type="Proteomes" id="UP001141806">
    <property type="component" value="Unassembled WGS sequence"/>
</dbReference>
<feature type="transmembrane region" description="Helical" evidence="2">
    <location>
        <begin position="114"/>
        <end position="136"/>
    </location>
</feature>
<evidence type="ECO:0000313" key="5">
    <source>
        <dbReference type="Proteomes" id="UP001141806"/>
    </source>
</evidence>